<organism evidence="1 2">
    <name type="scientific">Candidatus Coproplasma stercoripullorum</name>
    <dbReference type="NCBI Taxonomy" id="2840751"/>
    <lineage>
        <taxon>Bacteria</taxon>
        <taxon>Bacillati</taxon>
        <taxon>Bacillota</taxon>
        <taxon>Clostridia</taxon>
        <taxon>Eubacteriales</taxon>
        <taxon>Candidatus Coproplasma</taxon>
    </lineage>
</organism>
<protein>
    <submittedName>
        <fullName evidence="1">Uncharacterized protein</fullName>
    </submittedName>
</protein>
<sequence length="51" mass="5408">MGGNGGRFLCGKFEVTDGFECPACGNHVCRTCAKENGGLCPHCLGKLYRIS</sequence>
<accession>A0A9D1AGS0</accession>
<dbReference type="AlphaFoldDB" id="A0A9D1AGS0"/>
<name>A0A9D1AGS0_9FIRM</name>
<reference evidence="1" key="2">
    <citation type="journal article" date="2021" name="PeerJ">
        <title>Extensive microbial diversity within the chicken gut microbiome revealed by metagenomics and culture.</title>
        <authorList>
            <person name="Gilroy R."/>
            <person name="Ravi A."/>
            <person name="Getino M."/>
            <person name="Pursley I."/>
            <person name="Horton D.L."/>
            <person name="Alikhan N.F."/>
            <person name="Baker D."/>
            <person name="Gharbi K."/>
            <person name="Hall N."/>
            <person name="Watson M."/>
            <person name="Adriaenssens E.M."/>
            <person name="Foster-Nyarko E."/>
            <person name="Jarju S."/>
            <person name="Secka A."/>
            <person name="Antonio M."/>
            <person name="Oren A."/>
            <person name="Chaudhuri R.R."/>
            <person name="La Ragione R."/>
            <person name="Hildebrand F."/>
            <person name="Pallen M.J."/>
        </authorList>
    </citation>
    <scope>NUCLEOTIDE SEQUENCE</scope>
    <source>
        <strain evidence="1">ChiW25-3613</strain>
    </source>
</reference>
<gene>
    <name evidence="1" type="ORF">IAB90_04920</name>
</gene>
<dbReference type="Proteomes" id="UP000824179">
    <property type="component" value="Unassembled WGS sequence"/>
</dbReference>
<reference evidence="1" key="1">
    <citation type="submission" date="2020-10" db="EMBL/GenBank/DDBJ databases">
        <authorList>
            <person name="Gilroy R."/>
        </authorList>
    </citation>
    <scope>NUCLEOTIDE SEQUENCE</scope>
    <source>
        <strain evidence="1">ChiW25-3613</strain>
    </source>
</reference>
<dbReference type="EMBL" id="DVHB01000082">
    <property type="protein sequence ID" value="HIR39709.1"/>
    <property type="molecule type" value="Genomic_DNA"/>
</dbReference>
<evidence type="ECO:0000313" key="2">
    <source>
        <dbReference type="Proteomes" id="UP000824179"/>
    </source>
</evidence>
<comment type="caution">
    <text evidence="1">The sequence shown here is derived from an EMBL/GenBank/DDBJ whole genome shotgun (WGS) entry which is preliminary data.</text>
</comment>
<evidence type="ECO:0000313" key="1">
    <source>
        <dbReference type="EMBL" id="HIR39709.1"/>
    </source>
</evidence>
<proteinExistence type="predicted"/>